<protein>
    <submittedName>
        <fullName evidence="2">Phasin family protein</fullName>
    </submittedName>
</protein>
<dbReference type="EMBL" id="WTVQ01000014">
    <property type="protein sequence ID" value="NMG75145.1"/>
    <property type="molecule type" value="Genomic_DNA"/>
</dbReference>
<sequence length="186" mass="19400">MNAFASVQKLAKAANSNAEAFQSLADIVFGASERLLALNLDAARNLCAYASANAVPVFEGDLQEQFASRMSAQGKSLEQAAEYFRSVNDLAIQTQGDIAAFGTQQLTQMSHGVSEFLDNVAKTAPAGSSDFVAAMKTAMSNASAAYENFVKTTRDVTETNLAAANSALQPMLAATAATTKASKKAA</sequence>
<dbReference type="InterPro" id="IPR018968">
    <property type="entry name" value="Phasin"/>
</dbReference>
<dbReference type="Pfam" id="PF09361">
    <property type="entry name" value="Phasin_2"/>
    <property type="match status" value="1"/>
</dbReference>
<evidence type="ECO:0000313" key="2">
    <source>
        <dbReference type="EMBL" id="NMG75145.1"/>
    </source>
</evidence>
<feature type="domain" description="Phasin" evidence="1">
    <location>
        <begin position="8"/>
        <end position="103"/>
    </location>
</feature>
<evidence type="ECO:0000313" key="3">
    <source>
        <dbReference type="Proteomes" id="UP000648984"/>
    </source>
</evidence>
<dbReference type="RefSeq" id="WP_169260292.1">
    <property type="nucleotide sequence ID" value="NZ_WTVQ01000014.1"/>
</dbReference>
<dbReference type="Proteomes" id="UP000648984">
    <property type="component" value="Unassembled WGS sequence"/>
</dbReference>
<evidence type="ECO:0000259" key="1">
    <source>
        <dbReference type="Pfam" id="PF09361"/>
    </source>
</evidence>
<comment type="caution">
    <text evidence="2">The sequence shown here is derived from an EMBL/GenBank/DDBJ whole genome shotgun (WGS) entry which is preliminary data.</text>
</comment>
<gene>
    <name evidence="2" type="ORF">GPA25_10300</name>
</gene>
<organism evidence="2 3">
    <name type="scientific">Aromatoleum diolicum</name>
    <dbReference type="NCBI Taxonomy" id="75796"/>
    <lineage>
        <taxon>Bacteria</taxon>
        <taxon>Pseudomonadati</taxon>
        <taxon>Pseudomonadota</taxon>
        <taxon>Betaproteobacteria</taxon>
        <taxon>Rhodocyclales</taxon>
        <taxon>Rhodocyclaceae</taxon>
        <taxon>Aromatoleum</taxon>
    </lineage>
</organism>
<accession>A0ABX1QDI1</accession>
<name>A0ABX1QDI1_9RHOO</name>
<proteinExistence type="predicted"/>
<reference evidence="2 3" key="1">
    <citation type="submission" date="2019-12" db="EMBL/GenBank/DDBJ databases">
        <title>Comparative genomics gives insights into the taxonomy of the Azoarcus-Aromatoleum group and reveals separate origins of nif in the plant-associated Azoarcus and non-plant-associated Aromatoleum sub-groups.</title>
        <authorList>
            <person name="Lafos M."/>
            <person name="Maluk M."/>
            <person name="Batista M."/>
            <person name="Junghare M."/>
            <person name="Carmona M."/>
            <person name="Faoro H."/>
            <person name="Cruz L.M."/>
            <person name="Battistoni F."/>
            <person name="De Souza E."/>
            <person name="Pedrosa F."/>
            <person name="Chen W.-M."/>
            <person name="Poole P.S."/>
            <person name="Dixon R.A."/>
            <person name="James E.K."/>
        </authorList>
    </citation>
    <scope>NUCLEOTIDE SEQUENCE [LARGE SCALE GENOMIC DNA]</scope>
    <source>
        <strain evidence="2 3">22Lin</strain>
    </source>
</reference>
<keyword evidence="3" id="KW-1185">Reference proteome</keyword>